<dbReference type="GO" id="GO:0003904">
    <property type="term" value="F:deoxyribodipyrimidine photo-lyase activity"/>
    <property type="evidence" value="ECO:0007669"/>
    <property type="project" value="UniProtKB-EC"/>
</dbReference>
<dbReference type="PANTHER" id="PTHR11455:SF9">
    <property type="entry name" value="CRYPTOCHROME CIRCADIAN CLOCK 5 ISOFORM X1"/>
    <property type="match status" value="1"/>
</dbReference>
<dbReference type="RefSeq" id="WP_099367938.1">
    <property type="nucleotide sequence ID" value="NZ_JAYLLN010000007.1"/>
</dbReference>
<feature type="domain" description="Photolyase/cryptochrome alpha/beta" evidence="7">
    <location>
        <begin position="6"/>
        <end position="136"/>
    </location>
</feature>
<dbReference type="PRINTS" id="PR00147">
    <property type="entry name" value="DNAPHOTLYASE"/>
</dbReference>
<dbReference type="Pfam" id="PF03441">
    <property type="entry name" value="FAD_binding_7"/>
    <property type="match status" value="1"/>
</dbReference>
<dbReference type="EC" id="4.1.99.3" evidence="8"/>
<reference evidence="8 9" key="1">
    <citation type="submission" date="2024-01" db="EMBL/GenBank/DDBJ databases">
        <title>Sphingobacterium tenebrionis sp. nov., a novel endophyte isolated from tenebrio molitor intestines.</title>
        <authorList>
            <person name="Zhang C."/>
        </authorList>
    </citation>
    <scope>NUCLEOTIDE SEQUENCE [LARGE SCALE GENOMIC DNA]</scope>
    <source>
        <strain evidence="8 9">PU5-4</strain>
    </source>
</reference>
<dbReference type="InterPro" id="IPR036134">
    <property type="entry name" value="Crypto/Photolyase_FAD-like_sf"/>
</dbReference>
<dbReference type="PROSITE" id="PS51645">
    <property type="entry name" value="PHR_CRY_ALPHA_BETA"/>
    <property type="match status" value="1"/>
</dbReference>
<dbReference type="Gene3D" id="1.25.40.80">
    <property type="match status" value="1"/>
</dbReference>
<dbReference type="InterPro" id="IPR005101">
    <property type="entry name" value="Cryptochr/Photolyase_FAD-bd"/>
</dbReference>
<dbReference type="SUPFAM" id="SSF48173">
    <property type="entry name" value="Cryptochrome/photolyase FAD-binding domain"/>
    <property type="match status" value="1"/>
</dbReference>
<comment type="caution">
    <text evidence="8">The sequence shown here is derived from an EMBL/GenBank/DDBJ whole genome shotgun (WGS) entry which is preliminary data.</text>
</comment>
<dbReference type="InterPro" id="IPR002081">
    <property type="entry name" value="Cryptochrome/DNA_photolyase_1"/>
</dbReference>
<evidence type="ECO:0000313" key="8">
    <source>
        <dbReference type="EMBL" id="MEI5984233.1"/>
    </source>
</evidence>
<protein>
    <submittedName>
        <fullName evidence="8">Deoxyribodipyrimidine photo-lyase</fullName>
        <ecNumber evidence="8">4.1.99.3</ecNumber>
    </submittedName>
</protein>
<gene>
    <name evidence="8" type="ORF">VJ786_04885</name>
</gene>
<dbReference type="PROSITE" id="PS00691">
    <property type="entry name" value="DNA_PHOTOLYASES_1_2"/>
    <property type="match status" value="1"/>
</dbReference>
<evidence type="ECO:0000256" key="3">
    <source>
        <dbReference type="ARBA" id="ARBA00022630"/>
    </source>
</evidence>
<dbReference type="Pfam" id="PF00875">
    <property type="entry name" value="DNA_photolyase"/>
    <property type="match status" value="1"/>
</dbReference>
<dbReference type="PROSITE" id="PS00394">
    <property type="entry name" value="DNA_PHOTOLYASES_1_1"/>
    <property type="match status" value="1"/>
</dbReference>
<dbReference type="SUPFAM" id="SSF52425">
    <property type="entry name" value="Cryptochrome/photolyase, N-terminal domain"/>
    <property type="match status" value="1"/>
</dbReference>
<comment type="cofactor">
    <cofactor evidence="2">
        <name>FAD</name>
        <dbReference type="ChEBI" id="CHEBI:57692"/>
    </cofactor>
</comment>
<dbReference type="InterPro" id="IPR006050">
    <property type="entry name" value="DNA_photolyase_N"/>
</dbReference>
<evidence type="ECO:0000256" key="2">
    <source>
        <dbReference type="ARBA" id="ARBA00001974"/>
    </source>
</evidence>
<evidence type="ECO:0000259" key="7">
    <source>
        <dbReference type="PROSITE" id="PS51645"/>
    </source>
</evidence>
<organism evidence="8 9">
    <name type="scientific">Sphingobacterium tenebrionis</name>
    <dbReference type="NCBI Taxonomy" id="3111775"/>
    <lineage>
        <taxon>Bacteria</taxon>
        <taxon>Pseudomonadati</taxon>
        <taxon>Bacteroidota</taxon>
        <taxon>Sphingobacteriia</taxon>
        <taxon>Sphingobacteriales</taxon>
        <taxon>Sphingobacteriaceae</taxon>
        <taxon>Sphingobacterium</taxon>
    </lineage>
</organism>
<dbReference type="InterPro" id="IPR014729">
    <property type="entry name" value="Rossmann-like_a/b/a_fold"/>
</dbReference>
<evidence type="ECO:0000256" key="6">
    <source>
        <dbReference type="RuleBase" id="RU004182"/>
    </source>
</evidence>
<keyword evidence="5 6" id="KW-0157">Chromophore</keyword>
<sequence>MDSASPIHIFWFRRDLRIADNVGLSEALKDGLPVLPIFIFDTDILSRLEDPYDRRVDFIHQAVAALKASFQKSGSSLKVFHGNPLAIFKDLIAEYRVEKVYWNRDYEPDALKRDQEIISLLENDQIKWKSFKDQVIFEGNEVLKSNGHPYTVYTPYAKRWRMKLDQEGLDFHQAKLENLLTFEDERYISLEELGFQKTDMEYSEPIIDLEQIQQYDKLRDYPAQDGSTKIGIHLRFGTISIRECVKVALENNATWLSELIWREFFMQILYHFPRVVHESFKREYDQISWRNNPAEFALWCAGETGYPLVDAGMRELNSTGFMHNRVRMLVASFLTKHLLIDWRWGEAYFASKLNDYELASNNGNWQWAAGCGCDAAPYFRIFNPSIQQQKFDKQAEYIHKWLDEKAYTTVSPMVEHGFARERAIATYKKGLTAAK</sequence>
<evidence type="ECO:0000313" key="9">
    <source>
        <dbReference type="Proteomes" id="UP001363035"/>
    </source>
</evidence>
<accession>A0ABU8I3X6</accession>
<evidence type="ECO:0000256" key="5">
    <source>
        <dbReference type="ARBA" id="ARBA00022991"/>
    </source>
</evidence>
<dbReference type="InterPro" id="IPR036155">
    <property type="entry name" value="Crypto/Photolyase_N_sf"/>
</dbReference>
<keyword evidence="4 6" id="KW-0274">FAD</keyword>
<dbReference type="Proteomes" id="UP001363035">
    <property type="component" value="Unassembled WGS sequence"/>
</dbReference>
<name>A0ABU8I3X6_9SPHI</name>
<keyword evidence="3 6" id="KW-0285">Flavoprotein</keyword>
<dbReference type="EMBL" id="JAYLLN010000007">
    <property type="protein sequence ID" value="MEI5984233.1"/>
    <property type="molecule type" value="Genomic_DNA"/>
</dbReference>
<evidence type="ECO:0000256" key="1">
    <source>
        <dbReference type="ARBA" id="ARBA00001932"/>
    </source>
</evidence>
<comment type="similarity">
    <text evidence="6">Belongs to the DNA photolyase family.</text>
</comment>
<comment type="cofactor">
    <cofactor evidence="1">
        <name>(6R)-5,10-methylene-5,6,7,8-tetrahydrofolate</name>
        <dbReference type="ChEBI" id="CHEBI:15636"/>
    </cofactor>
</comment>
<dbReference type="Gene3D" id="3.40.50.620">
    <property type="entry name" value="HUPs"/>
    <property type="match status" value="1"/>
</dbReference>
<keyword evidence="8" id="KW-0456">Lyase</keyword>
<dbReference type="Gene3D" id="1.10.579.10">
    <property type="entry name" value="DNA Cyclobutane Dipyrimidine Photolyase, subunit A, domain 3"/>
    <property type="match status" value="1"/>
</dbReference>
<keyword evidence="9" id="KW-1185">Reference proteome</keyword>
<proteinExistence type="inferred from homology"/>
<dbReference type="PANTHER" id="PTHR11455">
    <property type="entry name" value="CRYPTOCHROME"/>
    <property type="match status" value="1"/>
</dbReference>
<dbReference type="InterPro" id="IPR018394">
    <property type="entry name" value="DNA_photolyase_1_CS_C"/>
</dbReference>
<evidence type="ECO:0000256" key="4">
    <source>
        <dbReference type="ARBA" id="ARBA00022827"/>
    </source>
</evidence>